<keyword evidence="9" id="KW-0945">Host-virus interaction</keyword>
<dbReference type="GO" id="GO:0003677">
    <property type="term" value="F:DNA binding"/>
    <property type="evidence" value="ECO:0007669"/>
    <property type="project" value="UniProtKB-UniRule"/>
</dbReference>
<evidence type="ECO:0000256" key="3">
    <source>
        <dbReference type="ARBA" id="ARBA00022553"/>
    </source>
</evidence>
<name>Q994E3_9ADEN</name>
<evidence type="ECO:0000256" key="2">
    <source>
        <dbReference type="ARBA" id="ARBA00022524"/>
    </source>
</evidence>
<keyword evidence="11" id="KW-1185">Reference proteome</keyword>
<keyword evidence="9" id="KW-0007">Acetylation</keyword>
<comment type="PTM">
    <text evidence="9">Cleaved near the N-terminus by the viral protease during virion maturation to form the mature protein.</text>
</comment>
<evidence type="ECO:0000256" key="7">
    <source>
        <dbReference type="ARBA" id="ARBA00023125"/>
    </source>
</evidence>
<dbReference type="RefSeq" id="NP_108663.1">
    <property type="nucleotide sequence ID" value="NC_002702.1"/>
</dbReference>
<keyword evidence="5 9" id="KW-0946">Virion</keyword>
<evidence type="ECO:0000256" key="6">
    <source>
        <dbReference type="ARBA" id="ARBA00022921"/>
    </source>
</evidence>
<dbReference type="EMBL" id="AF289262">
    <property type="protein sequence ID" value="AAK26485.1"/>
    <property type="molecule type" value="Genomic_DNA"/>
</dbReference>
<comment type="subunit">
    <text evidence="9">Interacts with the core-capsid bridging protein; this interaction bridges the virus core to the capsid. Interacts with host NPM1; this interaction might play a role in placing the pre-histone-like nucleoprotein on the viral DNA or regulating viral gene expression. Interacts with host HMGB1; this interaction inhibits host immune response.</text>
</comment>
<keyword evidence="4 9" id="KW-1048">Host nucleus</keyword>
<keyword evidence="7 9" id="KW-0238">DNA-binding</keyword>
<organism evidence="10 11">
    <name type="scientific">Porcine adenovirus 5</name>
    <dbReference type="NCBI Taxonomy" id="45370"/>
    <lineage>
        <taxon>Viruses</taxon>
        <taxon>Varidnaviria</taxon>
        <taxon>Bamfordvirae</taxon>
        <taxon>Preplasmiviricota</taxon>
        <taxon>Polisuviricotina</taxon>
        <taxon>Pharingeaviricetes</taxon>
        <taxon>Rowavirales</taxon>
        <taxon>Adenoviridae</taxon>
        <taxon>Mastadenovirus</taxon>
        <taxon>Mastadenovirus porcusquintum</taxon>
    </lineage>
</organism>
<dbReference type="GO" id="GO:0043657">
    <property type="term" value="C:host cell"/>
    <property type="evidence" value="ECO:0007669"/>
    <property type="project" value="GOC"/>
</dbReference>
<evidence type="ECO:0000256" key="5">
    <source>
        <dbReference type="ARBA" id="ARBA00022844"/>
    </source>
</evidence>
<evidence type="ECO:0000256" key="1">
    <source>
        <dbReference type="ARBA" id="ARBA00005746"/>
    </source>
</evidence>
<evidence type="ECO:0000256" key="8">
    <source>
        <dbReference type="ARBA" id="ARBA00023296"/>
    </source>
</evidence>
<comment type="subcellular location">
    <molecule>Histone-like nucleoprotein</molecule>
    <subcellularLocation>
        <location evidence="9">Virion</location>
    </subcellularLocation>
    <text evidence="9">Located inside the capsid in association with the viral DNA (core). Present in about 1070 copies per virion.</text>
</comment>
<dbReference type="InterPro" id="IPR004912">
    <property type="entry name" value="Adeno_VII"/>
</dbReference>
<dbReference type="GO" id="GO:0046718">
    <property type="term" value="P:symbiont entry into host cell"/>
    <property type="evidence" value="ECO:0007669"/>
    <property type="project" value="UniProtKB-UniRule"/>
</dbReference>
<dbReference type="GO" id="GO:0075732">
    <property type="term" value="P:viral penetration into host nucleus"/>
    <property type="evidence" value="ECO:0007669"/>
    <property type="project" value="UniProtKB-UniRule"/>
</dbReference>
<protein>
    <recommendedName>
        <fullName evidence="9">Pre-histone-like nucleoprotein</fullName>
    </recommendedName>
    <alternativeName>
        <fullName evidence="9">Pre-core protein VII</fullName>
        <shortName evidence="9">pVII</shortName>
    </alternativeName>
    <component>
        <recommendedName>
            <fullName evidence="9">Histone-like nucleoprotein</fullName>
            <shortName evidence="9">NP</shortName>
        </recommendedName>
        <alternativeName>
            <fullName evidence="9">Core protein VII</fullName>
        </alternativeName>
    </component>
</protein>
<dbReference type="GO" id="GO:0019028">
    <property type="term" value="C:viral capsid"/>
    <property type="evidence" value="ECO:0007669"/>
    <property type="project" value="InterPro"/>
</dbReference>
<sequence>MAVLISPSNNSGWGLGCRGMYGGARSMSETHPVLVRRHYRASWGSRKGRAPSARMTITDDPVADVVNAIGPGRRRRRRSRLRSARVAIRSASRSVRAARALLRRARRRLALRGRMRITSDPVADVVRAVQATVTQTAPAAPAAPAVVVSAPRRSARIAARSVAGSGNIVWVRRR</sequence>
<feature type="site" description="Cleavage; by viral protease" evidence="9">
    <location>
        <begin position="23"/>
        <end position="24"/>
    </location>
</feature>
<dbReference type="GO" id="GO:0044196">
    <property type="term" value="C:host cell nucleolus"/>
    <property type="evidence" value="ECO:0007669"/>
    <property type="project" value="UniProtKB-SubCell"/>
</dbReference>
<keyword evidence="3 9" id="KW-0597">Phosphoprotein</keyword>
<evidence type="ECO:0000256" key="9">
    <source>
        <dbReference type="HAMAP-Rule" id="MF_04056"/>
    </source>
</evidence>
<evidence type="ECO:0000256" key="4">
    <source>
        <dbReference type="ARBA" id="ARBA00022562"/>
    </source>
</evidence>
<dbReference type="Pfam" id="PF03228">
    <property type="entry name" value="Adeno_VII"/>
    <property type="match status" value="1"/>
</dbReference>
<comment type="induction">
    <text evidence="9">Expressed in the late phase of the viral replicative cycle.</text>
</comment>
<evidence type="ECO:0000313" key="10">
    <source>
        <dbReference type="EMBL" id="AAK26485.1"/>
    </source>
</evidence>
<feature type="modified residue" description="N6-acetyllysine; by host" evidence="9">
    <location>
        <position position="47"/>
    </location>
</feature>
<dbReference type="KEGG" id="vg:920937"/>
<dbReference type="OrthoDB" id="28265at10239"/>
<accession>Q994E3</accession>
<dbReference type="HAMAP" id="MF_04056">
    <property type="entry name" value="ADV_PVII"/>
    <property type="match status" value="1"/>
</dbReference>
<comment type="subcellular location">
    <molecule>Pre-histone-like nucleoprotein</molecule>
    <subcellularLocation>
        <location evidence="9">Host nucleus</location>
        <location evidence="9">Host nucleolus</location>
    </subcellularLocation>
</comment>
<comment type="similarity">
    <text evidence="1 9">Belongs to the adenoviridae histone-like nucleoprotein family.</text>
</comment>
<keyword evidence="6 9" id="KW-0426">Late protein</keyword>
<comment type="caution">
    <text evidence="9">Lacks conserved residue(s) required for the propagation of feature annotation.</text>
</comment>
<comment type="function">
    <text evidence="9">Plays a role in the inhibition of host immune response within the nucleus. Interacts with cellular nucleosomes and immobilizes the host immune danger signal HMGB1 on chromatin. In turn, prevents HMGB1 release out of the cell and thus decreases inflammation. Plays also a role in the wrapping and condensation of the viral DNA. May also promote viral genome import into the nucleus.</text>
</comment>
<feature type="modified residue" description="Phosphothreonine; by host" evidence="9">
    <location>
        <position position="56"/>
    </location>
</feature>
<evidence type="ECO:0000313" key="11">
    <source>
        <dbReference type="Proteomes" id="UP000128218"/>
    </source>
</evidence>
<gene>
    <name evidence="9" type="primary">L2</name>
</gene>
<dbReference type="Proteomes" id="UP000128218">
    <property type="component" value="Segment"/>
</dbReference>
<keyword evidence="8 9" id="KW-1160">Virus entry into host cell</keyword>
<comment type="miscellaneous">
    <text evidence="9">All late proteins expressed from the major late promoter are produced by alternative splicing and alternative polyadenylation of the same gene giving rise to non-overlapping ORFs. A leader sequence is present in the N-terminus of all these mRNAs and is recognized by the viral shutoff protein to provide expression although conventional translation via ribosome scanning from the cap has been shut off in the host cell.</text>
</comment>
<feature type="initiator methionine" description="Removed" evidence="9">
    <location>
        <position position="1"/>
    </location>
</feature>
<feature type="chain" id="PRO_5023284334" description="Pre-histone-like nucleoprotein" evidence="9">
    <location>
        <begin position="2"/>
        <end position="174"/>
    </location>
</feature>
<feature type="chain" id="PRO_5023284335" description="Histone-like nucleoprotein" evidence="9">
    <location>
        <begin position="24"/>
        <end position="174"/>
    </location>
</feature>
<proteinExistence type="evidence at transcript level"/>
<reference evidence="10 11" key="1">
    <citation type="journal article" date="2001" name="J. Gen. Virol.">
        <title>The complete nucleotide sequence of porcine adenovirus serotype 5.</title>
        <authorList>
            <person name="Nagy M."/>
            <person name="Nagy E."/>
            <person name="Tuboly T."/>
        </authorList>
    </citation>
    <scope>NUCLEOTIDE SEQUENCE [LARGE SCALE GENOMIC DNA]</scope>
</reference>
<keyword evidence="2 9" id="KW-1163">Viral penetration into host nucleus</keyword>